<dbReference type="InterPro" id="IPR024741">
    <property type="entry name" value="Condensin2_G2"/>
</dbReference>
<gene>
    <name evidence="2" type="ORF">CYMTET_46231</name>
</gene>
<sequence length="1335" mass="143676">MGKAIDILLTAVEDQDSEKFLELCSQHNARTDGYDFEELLQTLPKREQPRLSVALDARVESSLTKLQSALENKDEENVADQEATLAILRGTAILSRALLQECGVNVPSTLHAAAVKLHDSQVTLIDAACDGQLQEAVVRLCESWWQMEAAGRECLVTQTLPYLLVRSLSTGRTADVRRVHALRSALQLFEFDDESIISLKKLLLRCAFAPPFLRVPEGRRFLSSLFCIQPQFTRELQAIVRNQIPSGRRSILEAYGEILFRAWRNATGPCLAELEYGCMQGLMKAALHASTPAMGAALRRVLGGFHSQKSAKGVDEMLLRLYEPLLFRAVQAANPAVRTNAARVLFDCFPLQNPEAPNEDIDRLMQEQFKCFTGLLKDEVPAVRALAIGGVVGVLDVYWELIPAATTASYIACIVDDLVHDCTSPAVRAEAISGLARLVHNPLAQPVLKAVLPRLKNMMMDHSRRVRVAMVKLLLEVRSVRAIRFYEVVPVEMLLTGLANEDSALAHLLTQLLLPSYCPPGSEVEEVVERLVALLEKTPRAGAALLRHMVSQGATPATAMAIAEGLWQLLKTFEAQVAVAKQKQRRLQEADENAAPTNSAAQKKRKGKRRNSPDQEKAGEQELTEAEPIAIPNEIWESVSMGLAALTPSIKDAGKAFTAPLSQLFAVEDLARVYIAAPTEQARSHILEAAMVVPATLAGELRQRCMQWLLRGSSLALGGSGAGSEVERGVLEQQALVRCVCAWGGAADLVQAVAIALTRIEDDADVATSAAAGDSRVTKRTKGGAEPQAALSADLDDETPAVSLTRPQALQFVEVLLQDERSRAALIRGGHLATLLPHLRTTAMHAVRGAVDASASTYATAALVAQGKVAFHLTLTREAQGRTQDDTQATEEVRAQWESVGSAAPDLQRVAAEMANEKQPAASPQRKKKKKPTREGGAGGRAAQASGEAEGQGAEQRILAYLRLVEASAALAAEAAALGQLRGAGAASVLESAAKGLQWTLALSDCRALQPLPVDAAAACSRSLGHFARLAHQLASRFRPDDADKPDGDETPEQPEAEAVDSVHTAAVQLAGLALKASRKWQGSDQALTPFMPHLVETLMQARPPNPPSEHLPPPCTYLLMPPSHQHFGSVPRHMARGLATGPGSPWFLSGSRGVRHGTLSEVLGKDEEWLERVACDVMEAVDDDDLFEDEEQAGESLQSPECCTALITCVGRGKAGAGALEALFNGAVVHAAYAFAQKHYQVAAGAAHLAVEARERKTTRRAGGPVHAARAPSLSEKAQNALEELHAALSASTEEGDGGEDKSLDDVQLTKHVAHMVKRLLPQGSRPGMPTSRR</sequence>
<feature type="compositionally biased region" description="Basic and acidic residues" evidence="1">
    <location>
        <begin position="611"/>
        <end position="620"/>
    </location>
</feature>
<feature type="compositionally biased region" description="Basic and acidic residues" evidence="1">
    <location>
        <begin position="880"/>
        <end position="895"/>
    </location>
</feature>
<evidence type="ECO:0000256" key="1">
    <source>
        <dbReference type="SAM" id="MobiDB-lite"/>
    </source>
</evidence>
<dbReference type="GO" id="GO:0000796">
    <property type="term" value="C:condensin complex"/>
    <property type="evidence" value="ECO:0007669"/>
    <property type="project" value="TreeGrafter"/>
</dbReference>
<dbReference type="Proteomes" id="UP001190700">
    <property type="component" value="Unassembled WGS sequence"/>
</dbReference>
<proteinExistence type="predicted"/>
<organism evidence="2 3">
    <name type="scientific">Cymbomonas tetramitiformis</name>
    <dbReference type="NCBI Taxonomy" id="36881"/>
    <lineage>
        <taxon>Eukaryota</taxon>
        <taxon>Viridiplantae</taxon>
        <taxon>Chlorophyta</taxon>
        <taxon>Pyramimonadophyceae</taxon>
        <taxon>Pyramimonadales</taxon>
        <taxon>Pyramimonadaceae</taxon>
        <taxon>Cymbomonas</taxon>
    </lineage>
</organism>
<comment type="caution">
    <text evidence="2">The sequence shown here is derived from an EMBL/GenBank/DDBJ whole genome shotgun (WGS) entry which is preliminary data.</text>
</comment>
<keyword evidence="3" id="KW-1185">Reference proteome</keyword>
<feature type="compositionally biased region" description="Acidic residues" evidence="1">
    <location>
        <begin position="1049"/>
        <end position="1059"/>
    </location>
</feature>
<evidence type="ECO:0000313" key="3">
    <source>
        <dbReference type="Proteomes" id="UP001190700"/>
    </source>
</evidence>
<dbReference type="InterPro" id="IPR011989">
    <property type="entry name" value="ARM-like"/>
</dbReference>
<feature type="region of interest" description="Disordered" evidence="1">
    <location>
        <begin position="914"/>
        <end position="950"/>
    </location>
</feature>
<feature type="region of interest" description="Disordered" evidence="1">
    <location>
        <begin position="1037"/>
        <end position="1061"/>
    </location>
</feature>
<dbReference type="SUPFAM" id="SSF48371">
    <property type="entry name" value="ARM repeat"/>
    <property type="match status" value="1"/>
</dbReference>
<name>A0AAE0EX92_9CHLO</name>
<reference evidence="2 3" key="1">
    <citation type="journal article" date="2015" name="Genome Biol. Evol.">
        <title>Comparative Genomics of a Bacterivorous Green Alga Reveals Evolutionary Causalities and Consequences of Phago-Mixotrophic Mode of Nutrition.</title>
        <authorList>
            <person name="Burns J.A."/>
            <person name="Paasch A."/>
            <person name="Narechania A."/>
            <person name="Kim E."/>
        </authorList>
    </citation>
    <scope>NUCLEOTIDE SEQUENCE [LARGE SCALE GENOMIC DNA]</scope>
    <source>
        <strain evidence="2 3">PLY_AMNH</strain>
    </source>
</reference>
<protein>
    <submittedName>
        <fullName evidence="2">Uncharacterized protein</fullName>
    </submittedName>
</protein>
<feature type="compositionally biased region" description="Low complexity" evidence="1">
    <location>
        <begin position="941"/>
        <end position="950"/>
    </location>
</feature>
<feature type="region of interest" description="Disordered" evidence="1">
    <location>
        <begin position="586"/>
        <end position="627"/>
    </location>
</feature>
<accession>A0AAE0EX92</accession>
<feature type="compositionally biased region" description="Basic and acidic residues" evidence="1">
    <location>
        <begin position="1038"/>
        <end position="1048"/>
    </location>
</feature>
<feature type="region of interest" description="Disordered" evidence="1">
    <location>
        <begin position="880"/>
        <end position="900"/>
    </location>
</feature>
<feature type="region of interest" description="Disordered" evidence="1">
    <location>
        <begin position="1257"/>
        <end position="1276"/>
    </location>
</feature>
<dbReference type="PANTHER" id="PTHR16199">
    <property type="entry name" value="CONDENSIN-2 COMPLEX SUBUNIT G2"/>
    <property type="match status" value="1"/>
</dbReference>
<dbReference type="InterPro" id="IPR016024">
    <property type="entry name" value="ARM-type_fold"/>
</dbReference>
<dbReference type="PANTHER" id="PTHR16199:SF4">
    <property type="entry name" value="CONDENSIN-2 COMPLEX SUBUNIT G2"/>
    <property type="match status" value="1"/>
</dbReference>
<dbReference type="EMBL" id="LGRX02032209">
    <property type="protein sequence ID" value="KAK3244146.1"/>
    <property type="molecule type" value="Genomic_DNA"/>
</dbReference>
<dbReference type="GO" id="GO:0000070">
    <property type="term" value="P:mitotic sister chromatid segregation"/>
    <property type="evidence" value="ECO:0007669"/>
    <property type="project" value="TreeGrafter"/>
</dbReference>
<dbReference type="GO" id="GO:0005634">
    <property type="term" value="C:nucleus"/>
    <property type="evidence" value="ECO:0007669"/>
    <property type="project" value="InterPro"/>
</dbReference>
<dbReference type="Pfam" id="PF12422">
    <property type="entry name" value="Condensin2nSMC"/>
    <property type="match status" value="1"/>
</dbReference>
<feature type="region of interest" description="Disordered" evidence="1">
    <location>
        <begin position="768"/>
        <end position="798"/>
    </location>
</feature>
<evidence type="ECO:0000313" key="2">
    <source>
        <dbReference type="EMBL" id="KAK3244146.1"/>
    </source>
</evidence>
<dbReference type="Gene3D" id="1.25.10.10">
    <property type="entry name" value="Leucine-rich Repeat Variant"/>
    <property type="match status" value="1"/>
</dbReference>